<feature type="binding site" evidence="6">
    <location>
        <position position="199"/>
    </location>
    <ligand>
        <name>molybdate</name>
        <dbReference type="ChEBI" id="CHEBI:36264"/>
    </ligand>
</feature>
<comment type="subunit">
    <text evidence="5">The complex is composed of two ATP-binding proteins (ModC), two transmembrane proteins (ModB) and a solute-binding protein (ModA).</text>
</comment>
<dbReference type="InterPro" id="IPR050682">
    <property type="entry name" value="ModA/WtpA"/>
</dbReference>
<keyword evidence="8" id="KW-1185">Reference proteome</keyword>
<gene>
    <name evidence="7" type="primary">modA</name>
    <name evidence="7" type="ORF">DU000_05925</name>
</gene>
<dbReference type="OrthoDB" id="9785015at2"/>
<feature type="binding site" evidence="6">
    <location>
        <position position="69"/>
    </location>
    <ligand>
        <name>molybdate</name>
        <dbReference type="ChEBI" id="CHEBI:36264"/>
    </ligand>
</feature>
<evidence type="ECO:0000256" key="2">
    <source>
        <dbReference type="ARBA" id="ARBA00022505"/>
    </source>
</evidence>
<evidence type="ECO:0000313" key="8">
    <source>
        <dbReference type="Proteomes" id="UP000252357"/>
    </source>
</evidence>
<dbReference type="GO" id="GO:1901359">
    <property type="term" value="F:tungstate binding"/>
    <property type="evidence" value="ECO:0007669"/>
    <property type="project" value="UniProtKB-ARBA"/>
</dbReference>
<dbReference type="PIRSF" id="PIRSF004846">
    <property type="entry name" value="ModA"/>
    <property type="match status" value="1"/>
</dbReference>
<evidence type="ECO:0000256" key="6">
    <source>
        <dbReference type="PIRSR" id="PIRSR004846-1"/>
    </source>
</evidence>
<evidence type="ECO:0000256" key="3">
    <source>
        <dbReference type="ARBA" id="ARBA00022723"/>
    </source>
</evidence>
<dbReference type="GO" id="GO:0015689">
    <property type="term" value="P:molybdate ion transport"/>
    <property type="evidence" value="ECO:0007669"/>
    <property type="project" value="InterPro"/>
</dbReference>
<proteinExistence type="inferred from homology"/>
<keyword evidence="2 6" id="KW-0500">Molybdenum</keyword>
<evidence type="ECO:0000256" key="5">
    <source>
        <dbReference type="ARBA" id="ARBA00062515"/>
    </source>
</evidence>
<feature type="binding site" evidence="6">
    <location>
        <position position="154"/>
    </location>
    <ligand>
        <name>molybdate</name>
        <dbReference type="ChEBI" id="CHEBI:36264"/>
    </ligand>
</feature>
<dbReference type="EMBL" id="QPGB01000002">
    <property type="protein sequence ID" value="RCS58356.1"/>
    <property type="molecule type" value="Genomic_DNA"/>
</dbReference>
<dbReference type="GO" id="GO:0046872">
    <property type="term" value="F:metal ion binding"/>
    <property type="evidence" value="ECO:0007669"/>
    <property type="project" value="UniProtKB-KW"/>
</dbReference>
<dbReference type="FunFam" id="3.40.190.10:FF:000035">
    <property type="entry name" value="Molybdate ABC transporter substrate-binding protein"/>
    <property type="match status" value="1"/>
</dbReference>
<dbReference type="InterPro" id="IPR005950">
    <property type="entry name" value="ModA"/>
</dbReference>
<keyword evidence="3 6" id="KW-0479">Metal-binding</keyword>
<comment type="caution">
    <text evidence="7">The sequence shown here is derived from an EMBL/GenBank/DDBJ whole genome shotgun (WGS) entry which is preliminary data.</text>
</comment>
<protein>
    <submittedName>
        <fullName evidence="7">Molybdate ABC transporter substrate-binding protein</fullName>
    </submittedName>
</protein>
<comment type="similarity">
    <text evidence="1">Belongs to the bacterial solute-binding protein ModA family.</text>
</comment>
<feature type="binding site" evidence="6">
    <location>
        <position position="181"/>
    </location>
    <ligand>
        <name>molybdate</name>
        <dbReference type="ChEBI" id="CHEBI:36264"/>
    </ligand>
</feature>
<dbReference type="PANTHER" id="PTHR30632:SF0">
    <property type="entry name" value="SULFATE-BINDING PROTEIN"/>
    <property type="match status" value="1"/>
</dbReference>
<dbReference type="PANTHER" id="PTHR30632">
    <property type="entry name" value="MOLYBDATE-BINDING PERIPLASMIC PROTEIN"/>
    <property type="match status" value="1"/>
</dbReference>
<reference evidence="7 8" key="1">
    <citation type="journal article" date="2018" name="Int. J. Syst. Evol. Microbiol.">
        <title>Parvibium lacunae gen. nov., sp. nov., a new member of the family Alcaligenaceae isolated from a freshwater pond.</title>
        <authorList>
            <person name="Chen W.M."/>
            <person name="Xie P.B."/>
            <person name="Hsu M.Y."/>
            <person name="Sheu S.Y."/>
        </authorList>
    </citation>
    <scope>NUCLEOTIDE SEQUENCE [LARGE SCALE GENOMIC DNA]</scope>
    <source>
        <strain evidence="7 8">KMB9</strain>
    </source>
</reference>
<dbReference type="AlphaFoldDB" id="A0A368L438"/>
<dbReference type="SUPFAM" id="SSF53850">
    <property type="entry name" value="Periplasmic binding protein-like II"/>
    <property type="match status" value="1"/>
</dbReference>
<dbReference type="NCBIfam" id="TIGR01256">
    <property type="entry name" value="modA"/>
    <property type="match status" value="1"/>
</dbReference>
<accession>A0A368L438</accession>
<keyword evidence="4" id="KW-0732">Signal</keyword>
<dbReference type="Gene3D" id="3.40.190.10">
    <property type="entry name" value="Periplasmic binding protein-like II"/>
    <property type="match status" value="2"/>
</dbReference>
<evidence type="ECO:0000313" key="7">
    <source>
        <dbReference type="EMBL" id="RCS58356.1"/>
    </source>
</evidence>
<feature type="binding site" evidence="6">
    <location>
        <position position="41"/>
    </location>
    <ligand>
        <name>molybdate</name>
        <dbReference type="ChEBI" id="CHEBI:36264"/>
    </ligand>
</feature>
<dbReference type="Proteomes" id="UP000252357">
    <property type="component" value="Unassembled WGS sequence"/>
</dbReference>
<evidence type="ECO:0000256" key="4">
    <source>
        <dbReference type="ARBA" id="ARBA00022729"/>
    </source>
</evidence>
<dbReference type="GO" id="GO:0030973">
    <property type="term" value="F:molybdate ion binding"/>
    <property type="evidence" value="ECO:0007669"/>
    <property type="project" value="UniProtKB-ARBA"/>
</dbReference>
<organism evidence="7 8">
    <name type="scientific">Parvibium lacunae</name>
    <dbReference type="NCBI Taxonomy" id="1888893"/>
    <lineage>
        <taxon>Bacteria</taxon>
        <taxon>Pseudomonadati</taxon>
        <taxon>Pseudomonadota</taxon>
        <taxon>Betaproteobacteria</taxon>
        <taxon>Burkholderiales</taxon>
        <taxon>Alcaligenaceae</taxon>
        <taxon>Parvibium</taxon>
    </lineage>
</organism>
<sequence length="267" mass="29402">MRFAHLRFFLALSTSFWVGNWVEKAVASEATNALLVSAAASLSPAFQALAQDFEQQHPGTQIRYNFAASEILIQQIMRGAPVDVIATADQESMDKAQQQGLIRPASRANFARNQLVLVVPAVVPTSSPKIERLADLAHPNVTRIALGQPTTVPAGRYAKHVLETAQLWPTLTPKIVYAQHVRQALDYVARAEVDAGFVYLTDALSQPNRVRILHTWSHDPQITYPIAQVQQSQQASLAARFIAFVRGPQGQQRLQQFGFLMPTASAP</sequence>
<dbReference type="RefSeq" id="WP_114402439.1">
    <property type="nucleotide sequence ID" value="NZ_QPGB01000002.1"/>
</dbReference>
<evidence type="ECO:0000256" key="1">
    <source>
        <dbReference type="ARBA" id="ARBA00009175"/>
    </source>
</evidence>
<name>A0A368L438_9BURK</name>
<dbReference type="Pfam" id="PF13531">
    <property type="entry name" value="SBP_bac_11"/>
    <property type="match status" value="1"/>
</dbReference>